<dbReference type="Proteomes" id="UP001595851">
    <property type="component" value="Unassembled WGS sequence"/>
</dbReference>
<evidence type="ECO:0000313" key="2">
    <source>
        <dbReference type="EMBL" id="MFC4013171.1"/>
    </source>
</evidence>
<comment type="caution">
    <text evidence="2">The sequence shown here is derived from an EMBL/GenBank/DDBJ whole genome shotgun (WGS) entry which is preliminary data.</text>
</comment>
<dbReference type="RefSeq" id="WP_379533047.1">
    <property type="nucleotide sequence ID" value="NZ_JBHSBI010000026.1"/>
</dbReference>
<sequence>MFSRTKRILGLAFVSMAAVGVMAVPAHAGKDYINEVVILEELQRPFCLAAAQTGVGLVDGLVWKVMNCQNLTG</sequence>
<protein>
    <submittedName>
        <fullName evidence="2">Uncharacterized protein</fullName>
    </submittedName>
</protein>
<evidence type="ECO:0000256" key="1">
    <source>
        <dbReference type="SAM" id="SignalP"/>
    </source>
</evidence>
<reference evidence="3" key="1">
    <citation type="journal article" date="2019" name="Int. J. Syst. Evol. Microbiol.">
        <title>The Global Catalogue of Microorganisms (GCM) 10K type strain sequencing project: providing services to taxonomists for standard genome sequencing and annotation.</title>
        <authorList>
            <consortium name="The Broad Institute Genomics Platform"/>
            <consortium name="The Broad Institute Genome Sequencing Center for Infectious Disease"/>
            <person name="Wu L."/>
            <person name="Ma J."/>
        </authorList>
    </citation>
    <scope>NUCLEOTIDE SEQUENCE [LARGE SCALE GENOMIC DNA]</scope>
    <source>
        <strain evidence="3">TBRC 1276</strain>
    </source>
</reference>
<gene>
    <name evidence="2" type="ORF">ACFOY2_38505</name>
</gene>
<proteinExistence type="predicted"/>
<keyword evidence="1" id="KW-0732">Signal</keyword>
<dbReference type="EMBL" id="JBHSBI010000026">
    <property type="protein sequence ID" value="MFC4013171.1"/>
    <property type="molecule type" value="Genomic_DNA"/>
</dbReference>
<feature type="signal peptide" evidence="1">
    <location>
        <begin position="1"/>
        <end position="23"/>
    </location>
</feature>
<organism evidence="2 3">
    <name type="scientific">Nonomuraea purpurea</name>
    <dbReference type="NCBI Taxonomy" id="1849276"/>
    <lineage>
        <taxon>Bacteria</taxon>
        <taxon>Bacillati</taxon>
        <taxon>Actinomycetota</taxon>
        <taxon>Actinomycetes</taxon>
        <taxon>Streptosporangiales</taxon>
        <taxon>Streptosporangiaceae</taxon>
        <taxon>Nonomuraea</taxon>
    </lineage>
</organism>
<feature type="chain" id="PRO_5047106565" evidence="1">
    <location>
        <begin position="24"/>
        <end position="73"/>
    </location>
</feature>
<accession>A0ABV8GGU1</accession>
<keyword evidence="3" id="KW-1185">Reference proteome</keyword>
<name>A0ABV8GGU1_9ACTN</name>
<evidence type="ECO:0000313" key="3">
    <source>
        <dbReference type="Proteomes" id="UP001595851"/>
    </source>
</evidence>